<evidence type="ECO:0000313" key="8">
    <source>
        <dbReference type="EMBL" id="KAF8906961.1"/>
    </source>
</evidence>
<reference evidence="8" key="1">
    <citation type="submission" date="2020-11" db="EMBL/GenBank/DDBJ databases">
        <authorList>
            <consortium name="DOE Joint Genome Institute"/>
            <person name="Ahrendt S."/>
            <person name="Riley R."/>
            <person name="Andreopoulos W."/>
            <person name="LaButti K."/>
            <person name="Pangilinan J."/>
            <person name="Ruiz-duenas F.J."/>
            <person name="Barrasa J.M."/>
            <person name="Sanchez-Garcia M."/>
            <person name="Camarero S."/>
            <person name="Miyauchi S."/>
            <person name="Serrano A."/>
            <person name="Linde D."/>
            <person name="Babiker R."/>
            <person name="Drula E."/>
            <person name="Ayuso-Fernandez I."/>
            <person name="Pacheco R."/>
            <person name="Padilla G."/>
            <person name="Ferreira P."/>
            <person name="Barriuso J."/>
            <person name="Kellner H."/>
            <person name="Castanera R."/>
            <person name="Alfaro M."/>
            <person name="Ramirez L."/>
            <person name="Pisabarro A.G."/>
            <person name="Kuo A."/>
            <person name="Tritt A."/>
            <person name="Lipzen A."/>
            <person name="He G."/>
            <person name="Yan M."/>
            <person name="Ng V."/>
            <person name="Cullen D."/>
            <person name="Martin F."/>
            <person name="Rosso M.-N."/>
            <person name="Henrissat B."/>
            <person name="Hibbett D."/>
            <person name="Martinez A.T."/>
            <person name="Grigoriev I.V."/>
        </authorList>
    </citation>
    <scope>NUCLEOTIDE SEQUENCE</scope>
    <source>
        <strain evidence="8">AH 44721</strain>
    </source>
</reference>
<dbReference type="AlphaFoldDB" id="A0A9P5TRK5"/>
<evidence type="ECO:0000256" key="1">
    <source>
        <dbReference type="ARBA" id="ARBA00022527"/>
    </source>
</evidence>
<keyword evidence="9" id="KW-1185">Reference proteome</keyword>
<gene>
    <name evidence="8" type="ORF">CPB84DRAFT_1744759</name>
</gene>
<evidence type="ECO:0000313" key="9">
    <source>
        <dbReference type="Proteomes" id="UP000724874"/>
    </source>
</evidence>
<keyword evidence="3" id="KW-0547">Nucleotide-binding</keyword>
<dbReference type="Proteomes" id="UP000724874">
    <property type="component" value="Unassembled WGS sequence"/>
</dbReference>
<organism evidence="8 9">
    <name type="scientific">Gymnopilus junonius</name>
    <name type="common">Spectacular rustgill mushroom</name>
    <name type="synonym">Gymnopilus spectabilis subsp. junonius</name>
    <dbReference type="NCBI Taxonomy" id="109634"/>
    <lineage>
        <taxon>Eukaryota</taxon>
        <taxon>Fungi</taxon>
        <taxon>Dikarya</taxon>
        <taxon>Basidiomycota</taxon>
        <taxon>Agaricomycotina</taxon>
        <taxon>Agaricomycetes</taxon>
        <taxon>Agaricomycetidae</taxon>
        <taxon>Agaricales</taxon>
        <taxon>Agaricineae</taxon>
        <taxon>Hymenogastraceae</taxon>
        <taxon>Gymnopilus</taxon>
    </lineage>
</organism>
<dbReference type="SUPFAM" id="SSF56112">
    <property type="entry name" value="Protein kinase-like (PK-like)"/>
    <property type="match status" value="1"/>
</dbReference>
<evidence type="ECO:0000256" key="2">
    <source>
        <dbReference type="ARBA" id="ARBA00022679"/>
    </source>
</evidence>
<dbReference type="GO" id="GO:0031037">
    <property type="term" value="P:myosin II filament disassembly"/>
    <property type="evidence" value="ECO:0007669"/>
    <property type="project" value="TreeGrafter"/>
</dbReference>
<dbReference type="InterPro" id="IPR004166">
    <property type="entry name" value="a-kinase_dom"/>
</dbReference>
<evidence type="ECO:0000256" key="5">
    <source>
        <dbReference type="ARBA" id="ARBA00022840"/>
    </source>
</evidence>
<keyword evidence="2" id="KW-0808">Transferase</keyword>
<dbReference type="Gene3D" id="3.20.200.10">
    <property type="entry name" value="MHCK/EF2 kinase"/>
    <property type="match status" value="1"/>
</dbReference>
<evidence type="ECO:0000256" key="6">
    <source>
        <dbReference type="SAM" id="MobiDB-lite"/>
    </source>
</evidence>
<evidence type="ECO:0000259" key="7">
    <source>
        <dbReference type="PROSITE" id="PS51158"/>
    </source>
</evidence>
<keyword evidence="4" id="KW-0418">Kinase</keyword>
<evidence type="ECO:0000256" key="3">
    <source>
        <dbReference type="ARBA" id="ARBA00022741"/>
    </source>
</evidence>
<dbReference type="InterPro" id="IPR011009">
    <property type="entry name" value="Kinase-like_dom_sf"/>
</dbReference>
<feature type="region of interest" description="Disordered" evidence="6">
    <location>
        <begin position="106"/>
        <end position="139"/>
    </location>
</feature>
<sequence>MCKFSGLDLAGHNKDFIGQTCDAFAHWTLVDSGTEFVPSDIQGKLTSSFWQSHSNTAHSKEKTMGLGDKGIAGIKEFCQQHKCNTICKNFSLEAMMKLLKILEEEEDDFNSENDEPVGDETRKGANNDDIGEGGDSTHA</sequence>
<protein>
    <recommendedName>
        <fullName evidence="7">Alpha-type protein kinase domain-containing protein</fullName>
    </recommendedName>
</protein>
<keyword evidence="1" id="KW-0723">Serine/threonine-protein kinase</keyword>
<dbReference type="GO" id="GO:1903013">
    <property type="term" value="P:response to differentiation-inducing factor 1"/>
    <property type="evidence" value="ECO:0007669"/>
    <property type="project" value="TreeGrafter"/>
</dbReference>
<dbReference type="InterPro" id="IPR051852">
    <property type="entry name" value="Alpha-type_PK"/>
</dbReference>
<dbReference type="PANTHER" id="PTHR45992:SF2">
    <property type="entry name" value="EUKARYOTIC ELONGATION FACTOR 2 KINASE"/>
    <property type="match status" value="1"/>
</dbReference>
<feature type="domain" description="Alpha-type protein kinase" evidence="7">
    <location>
        <begin position="1"/>
        <end position="95"/>
    </location>
</feature>
<proteinExistence type="predicted"/>
<dbReference type="GO" id="GO:0005524">
    <property type="term" value="F:ATP binding"/>
    <property type="evidence" value="ECO:0007669"/>
    <property type="project" value="UniProtKB-KW"/>
</dbReference>
<dbReference type="PANTHER" id="PTHR45992">
    <property type="entry name" value="EUKARYOTIC ELONGATION FACTOR 2 KINASE-RELATED"/>
    <property type="match status" value="1"/>
</dbReference>
<name>A0A9P5TRK5_GYMJU</name>
<keyword evidence="5" id="KW-0067">ATP-binding</keyword>
<dbReference type="GO" id="GO:0004674">
    <property type="term" value="F:protein serine/threonine kinase activity"/>
    <property type="evidence" value="ECO:0007669"/>
    <property type="project" value="UniProtKB-KW"/>
</dbReference>
<dbReference type="PROSITE" id="PS51158">
    <property type="entry name" value="ALPHA_KINASE"/>
    <property type="match status" value="1"/>
</dbReference>
<feature type="compositionally biased region" description="Acidic residues" evidence="6">
    <location>
        <begin position="106"/>
        <end position="118"/>
    </location>
</feature>
<accession>A0A9P5TRK5</accession>
<dbReference type="OrthoDB" id="301415at2759"/>
<dbReference type="Pfam" id="PF02816">
    <property type="entry name" value="Alpha_kinase"/>
    <property type="match status" value="1"/>
</dbReference>
<comment type="caution">
    <text evidence="8">The sequence shown here is derived from an EMBL/GenBank/DDBJ whole genome shotgun (WGS) entry which is preliminary data.</text>
</comment>
<dbReference type="EMBL" id="JADNYJ010000016">
    <property type="protein sequence ID" value="KAF8906961.1"/>
    <property type="molecule type" value="Genomic_DNA"/>
</dbReference>
<evidence type="ECO:0000256" key="4">
    <source>
        <dbReference type="ARBA" id="ARBA00022777"/>
    </source>
</evidence>